<evidence type="ECO:0000313" key="4">
    <source>
        <dbReference type="Proteomes" id="UP000058613"/>
    </source>
</evidence>
<evidence type="ECO:0000256" key="1">
    <source>
        <dbReference type="SAM" id="Phobius"/>
    </source>
</evidence>
<dbReference type="Proteomes" id="UP000058613">
    <property type="component" value="Chromosome"/>
</dbReference>
<sequence>MIVGLFTVLAGGAGSDGRAVAVGLALLILGGAVFVYVVREAARLCRQAVEGAARRLQPRALGPVQ</sequence>
<dbReference type="RefSeq" id="WP_055409441.1">
    <property type="nucleotide sequence ID" value="NZ_CP013011.1"/>
</dbReference>
<dbReference type="GeneID" id="26099746"/>
<protein>
    <submittedName>
        <fullName evidence="2">Uncharacterized protein</fullName>
    </submittedName>
</protein>
<keyword evidence="5" id="KW-1185">Reference proteome</keyword>
<keyword evidence="1" id="KW-0472">Membrane</keyword>
<accession>A0A0P0N3W7</accession>
<keyword evidence="1" id="KW-1133">Transmembrane helix</keyword>
<organism evidence="2 4">
    <name type="scientific">Pyrodictium delaneyi</name>
    <dbReference type="NCBI Taxonomy" id="1273541"/>
    <lineage>
        <taxon>Archaea</taxon>
        <taxon>Thermoproteota</taxon>
        <taxon>Thermoprotei</taxon>
        <taxon>Desulfurococcales</taxon>
        <taxon>Pyrodictiaceae</taxon>
        <taxon>Pyrodictium</taxon>
    </lineage>
</organism>
<proteinExistence type="predicted"/>
<dbReference type="AlphaFoldDB" id="A0A0P0N3W7"/>
<name>A0A0P0N3W7_9CREN</name>
<dbReference type="Proteomes" id="UP000196694">
    <property type="component" value="Unassembled WGS sequence"/>
</dbReference>
<keyword evidence="1" id="KW-0812">Transmembrane</keyword>
<reference evidence="3 5" key="2">
    <citation type="submission" date="2017-05" db="EMBL/GenBank/DDBJ databases">
        <title>The draft genome of the hyperthermophilic archaeon 'Pyrodictium delaneyi strain Hulk', an iron and nitrate reducer, reveals the capacity for sulfate reduction.</title>
        <authorList>
            <person name="Demey L.M."/>
            <person name="Miller C."/>
            <person name="Manzella M."/>
            <person name="Reguera G."/>
            <person name="Kashefi K."/>
        </authorList>
    </citation>
    <scope>NUCLEOTIDE SEQUENCE [LARGE SCALE GENOMIC DNA]</scope>
    <source>
        <strain evidence="3 5">Hulk</strain>
    </source>
</reference>
<evidence type="ECO:0000313" key="5">
    <source>
        <dbReference type="Proteomes" id="UP000196694"/>
    </source>
</evidence>
<evidence type="ECO:0000313" key="2">
    <source>
        <dbReference type="EMBL" id="ALL01452.1"/>
    </source>
</evidence>
<dbReference type="KEGG" id="pdl:Pyrde_1406"/>
<evidence type="ECO:0000313" key="3">
    <source>
        <dbReference type="EMBL" id="OWJ54634.1"/>
    </source>
</evidence>
<dbReference type="EMBL" id="NCQP01000003">
    <property type="protein sequence ID" value="OWJ54634.1"/>
    <property type="molecule type" value="Genomic_DNA"/>
</dbReference>
<reference evidence="2 4" key="1">
    <citation type="submission" date="2015-10" db="EMBL/GenBank/DDBJ databases">
        <title>Complete genome sequence of hyperthermophilic archaeon Pyrodictium delaneyi Su06.</title>
        <authorList>
            <person name="Jung J.-H."/>
            <person name="Lin J."/>
            <person name="Holden J.F."/>
            <person name="Park C.-S."/>
        </authorList>
    </citation>
    <scope>NUCLEOTIDE SEQUENCE [LARGE SCALE GENOMIC DNA]</scope>
    <source>
        <strain evidence="2 4">Su06</strain>
    </source>
</reference>
<gene>
    <name evidence="3" type="ORF">Pdsh_06335</name>
    <name evidence="2" type="ORF">Pyrde_1406</name>
</gene>
<dbReference type="EMBL" id="CP013011">
    <property type="protein sequence ID" value="ALL01452.1"/>
    <property type="molecule type" value="Genomic_DNA"/>
</dbReference>
<feature type="transmembrane region" description="Helical" evidence="1">
    <location>
        <begin position="20"/>
        <end position="38"/>
    </location>
</feature>